<proteinExistence type="predicted"/>
<dbReference type="InParanoid" id="A0A165QF93"/>
<evidence type="ECO:0000313" key="4">
    <source>
        <dbReference type="Proteomes" id="UP000076761"/>
    </source>
</evidence>
<feature type="compositionally biased region" description="Basic and acidic residues" evidence="1">
    <location>
        <begin position="343"/>
        <end position="360"/>
    </location>
</feature>
<feature type="region of interest" description="Disordered" evidence="1">
    <location>
        <begin position="340"/>
        <end position="365"/>
    </location>
</feature>
<name>A0A165QF93_9AGAM</name>
<feature type="signal peptide" evidence="2">
    <location>
        <begin position="1"/>
        <end position="19"/>
    </location>
</feature>
<keyword evidence="4" id="KW-1185">Reference proteome</keyword>
<protein>
    <submittedName>
        <fullName evidence="3">Uncharacterized protein</fullName>
    </submittedName>
</protein>
<gene>
    <name evidence="3" type="ORF">NEOLEDRAFT_1138020</name>
</gene>
<dbReference type="EMBL" id="KV425596">
    <property type="protein sequence ID" value="KZT22355.1"/>
    <property type="molecule type" value="Genomic_DNA"/>
</dbReference>
<accession>A0A165QF93</accession>
<feature type="region of interest" description="Disordered" evidence="1">
    <location>
        <begin position="385"/>
        <end position="413"/>
    </location>
</feature>
<keyword evidence="2" id="KW-0732">Signal</keyword>
<evidence type="ECO:0000313" key="3">
    <source>
        <dbReference type="EMBL" id="KZT22355.1"/>
    </source>
</evidence>
<feature type="chain" id="PRO_5007864907" evidence="2">
    <location>
        <begin position="20"/>
        <end position="413"/>
    </location>
</feature>
<dbReference type="Proteomes" id="UP000076761">
    <property type="component" value="Unassembled WGS sequence"/>
</dbReference>
<sequence>MSVAAGIPLLGRFISSLLARWLPGMGFEPIRPVQLQPLYLPGWLVDAEIVATGWITTGEEESEQYGVIARMSNSYMPGHSLEPISRICLNDPRLYELENVPWSSELETQYGLQPLCLPYTMSPLGLLDLLRTLPYRDGYVNETFRFEPRSVQANLFAAYPILIPVYLARYQYKFGDATFSLTVLHEAHHQDGRVISENTVAILGKSISERGVDPWILGKKLLNPAFLVWNGSSVPFSNIEFLSVASPRHEPRDQLWLVNGINEWANTLADTPESFKRLAQHKELQKIGMDDLRVRVYTDEEVLANRSWMATGLKLLKLQNILHTMKDADLNRSGSYVISVGTNKDRSKSDDETSKGDSSKLKNVGPVSIVKSPITDVLKEFESKLEKATTEREEKKPEWLKRLHAKEKDKSSR</sequence>
<dbReference type="OrthoDB" id="2349883at2759"/>
<reference evidence="3 4" key="1">
    <citation type="journal article" date="2016" name="Mol. Biol. Evol.">
        <title>Comparative Genomics of Early-Diverging Mushroom-Forming Fungi Provides Insights into the Origins of Lignocellulose Decay Capabilities.</title>
        <authorList>
            <person name="Nagy L.G."/>
            <person name="Riley R."/>
            <person name="Tritt A."/>
            <person name="Adam C."/>
            <person name="Daum C."/>
            <person name="Floudas D."/>
            <person name="Sun H."/>
            <person name="Yadav J.S."/>
            <person name="Pangilinan J."/>
            <person name="Larsson K.H."/>
            <person name="Matsuura K."/>
            <person name="Barry K."/>
            <person name="Labutti K."/>
            <person name="Kuo R."/>
            <person name="Ohm R.A."/>
            <person name="Bhattacharya S.S."/>
            <person name="Shirouzu T."/>
            <person name="Yoshinaga Y."/>
            <person name="Martin F.M."/>
            <person name="Grigoriev I.V."/>
            <person name="Hibbett D.S."/>
        </authorList>
    </citation>
    <scope>NUCLEOTIDE SEQUENCE [LARGE SCALE GENOMIC DNA]</scope>
    <source>
        <strain evidence="3 4">HHB14362 ss-1</strain>
    </source>
</reference>
<evidence type="ECO:0000256" key="1">
    <source>
        <dbReference type="SAM" id="MobiDB-lite"/>
    </source>
</evidence>
<organism evidence="3 4">
    <name type="scientific">Neolentinus lepideus HHB14362 ss-1</name>
    <dbReference type="NCBI Taxonomy" id="1314782"/>
    <lineage>
        <taxon>Eukaryota</taxon>
        <taxon>Fungi</taxon>
        <taxon>Dikarya</taxon>
        <taxon>Basidiomycota</taxon>
        <taxon>Agaricomycotina</taxon>
        <taxon>Agaricomycetes</taxon>
        <taxon>Gloeophyllales</taxon>
        <taxon>Gloeophyllaceae</taxon>
        <taxon>Neolentinus</taxon>
    </lineage>
</organism>
<dbReference type="AlphaFoldDB" id="A0A165QF93"/>
<evidence type="ECO:0000256" key="2">
    <source>
        <dbReference type="SAM" id="SignalP"/>
    </source>
</evidence>